<dbReference type="Pfam" id="PF14863">
    <property type="entry name" value="Alkyl_sulf_dimr"/>
    <property type="match status" value="1"/>
</dbReference>
<dbReference type="InterPro" id="IPR036527">
    <property type="entry name" value="SCP2_sterol-bd_dom_sf"/>
</dbReference>
<dbReference type="InterPro" id="IPR052195">
    <property type="entry name" value="Bact_Alkyl/Aryl-Sulfatase"/>
</dbReference>
<dbReference type="PANTHER" id="PTHR43223:SF2">
    <property type="entry name" value="METALLO-BETA-LACTAMASE DOMAIN-CONTAINING PROTEIN"/>
    <property type="match status" value="1"/>
</dbReference>
<dbReference type="Gene3D" id="3.30.1050.10">
    <property type="entry name" value="SCP2 sterol-binding domain"/>
    <property type="match status" value="1"/>
</dbReference>
<comment type="function">
    <text evidence="5">Counteracts the host Pycsar antiviral defense system. Phosphodiesterase that enables metal-dependent hydrolysis of host cyclic nucleotide Pycsar defense signals such as cCMP and cUMP.</text>
</comment>
<evidence type="ECO:0000313" key="8">
    <source>
        <dbReference type="EMBL" id="ARF10786.1"/>
    </source>
</evidence>
<sequence>MATNSLIFDNLCNLACCDHNDERIHSDLANHSETFKQGIYKINQIFYLAVGYGLSNITMIEGNDGIIIIDTGESFDVASKVFADFSKITNKPVKCIIYTHNHFDHIAGVKAFTTKEDVENGNVKIYAHRKIMAGIINNASVVGPIINARGISTFGLVLETNASGHINDGIGPRLKPGKATFIHPTDFVDTELDINICNINMRLVYAPSETDDEIFIYFPDHSVIQSADIIMGESYPNLYSIRGTPNRDPIKWYESIDLMRKLKPDYLIPSHGRPLEGKEKVYNMLTAYRDAIQYTHDQSVRWINKGYNADELAEVIPHLPENLNHPWLQEYYGTVKHSVRQIYAGYLGWFQGDPTFLDPENNKIRARNYIEGFGGRSKVLSIACSSIDEGNYKWAAEILTYLVTFNINDQIARSLKANCLRQLAYKTKNTNWRNWYLTSAKELDNTIDYKLINNAHGCDSQDIIAEIPIPIFLKSLCTKLMAEKSLNTYITMGFNILPKNITYYLEIRSCIVEFHDQSVDKVDYIINIEENTLRNIFLRNTTALEEIKKGNLTFGKGTNLEGMQSFFDYFDIKNVVTTPKLALPHL</sequence>
<dbReference type="EMBL" id="KY684105">
    <property type="protein sequence ID" value="ARF10786.1"/>
    <property type="molecule type" value="Genomic_DNA"/>
</dbReference>
<evidence type="ECO:0000256" key="1">
    <source>
        <dbReference type="ARBA" id="ARBA00022723"/>
    </source>
</evidence>
<dbReference type="GO" id="GO:0018909">
    <property type="term" value="P:dodecyl sulfate metabolic process"/>
    <property type="evidence" value="ECO:0007669"/>
    <property type="project" value="InterPro"/>
</dbReference>
<dbReference type="GO" id="GO:0046983">
    <property type="term" value="F:protein dimerization activity"/>
    <property type="evidence" value="ECO:0007669"/>
    <property type="project" value="InterPro"/>
</dbReference>
<evidence type="ECO:0000256" key="5">
    <source>
        <dbReference type="ARBA" id="ARBA00034293"/>
    </source>
</evidence>
<comment type="similarity">
    <text evidence="4">Belongs to the metallo-beta-lactamase superfamily. Type III sulfatase family.</text>
</comment>
<evidence type="ECO:0000256" key="3">
    <source>
        <dbReference type="ARBA" id="ARBA00022833"/>
    </source>
</evidence>
<dbReference type="Gene3D" id="3.60.15.30">
    <property type="entry name" value="Metallo-beta-lactamase domain"/>
    <property type="match status" value="1"/>
</dbReference>
<keyword evidence="1" id="KW-0479">Metal-binding</keyword>
<dbReference type="CDD" id="cd07710">
    <property type="entry name" value="arylsulfatase_Sdsa1-like_MBL-fold"/>
    <property type="match status" value="1"/>
</dbReference>
<keyword evidence="3" id="KW-0862">Zinc</keyword>
<evidence type="ECO:0000259" key="7">
    <source>
        <dbReference type="SMART" id="SM00849"/>
    </source>
</evidence>
<dbReference type="Pfam" id="PF14864">
    <property type="entry name" value="Alkyl_sulf_C"/>
    <property type="match status" value="1"/>
</dbReference>
<dbReference type="SUPFAM" id="SSF55718">
    <property type="entry name" value="SCP-like"/>
    <property type="match status" value="1"/>
</dbReference>
<comment type="similarity">
    <text evidence="6">Belongs to the anti-Pycsar protein Apyc1 family.</text>
</comment>
<reference evidence="8" key="1">
    <citation type="journal article" date="2017" name="Science">
        <title>Giant viruses with an expanded complement of translation system components.</title>
        <authorList>
            <person name="Schulz F."/>
            <person name="Yutin N."/>
            <person name="Ivanova N.N."/>
            <person name="Ortega D.R."/>
            <person name="Lee T.K."/>
            <person name="Vierheilig J."/>
            <person name="Daims H."/>
            <person name="Horn M."/>
            <person name="Wagner M."/>
            <person name="Jensen G.J."/>
            <person name="Kyrpides N.C."/>
            <person name="Koonin E.V."/>
            <person name="Woyke T."/>
        </authorList>
    </citation>
    <scope>NUCLEOTIDE SEQUENCE</scope>
    <source>
        <strain evidence="8">HKV1</strain>
    </source>
</reference>
<evidence type="ECO:0000256" key="4">
    <source>
        <dbReference type="ARBA" id="ARBA00033751"/>
    </source>
</evidence>
<dbReference type="InterPro" id="IPR044097">
    <property type="entry name" value="Bds1/SdsA1_MBL-fold"/>
</dbReference>
<dbReference type="InterPro" id="IPR038536">
    <property type="entry name" value="Alkyl/aryl-sulf_dimr_sf"/>
</dbReference>
<dbReference type="PANTHER" id="PTHR43223">
    <property type="entry name" value="ALKYL/ARYL-SULFATASE"/>
    <property type="match status" value="1"/>
</dbReference>
<dbReference type="GO" id="GO:0046872">
    <property type="term" value="F:metal ion binding"/>
    <property type="evidence" value="ECO:0007669"/>
    <property type="project" value="UniProtKB-KW"/>
</dbReference>
<dbReference type="InterPro" id="IPR036866">
    <property type="entry name" value="RibonucZ/Hydroxyglut_hydro"/>
</dbReference>
<name>A0A1V0SGC6_9VIRU</name>
<dbReference type="SUPFAM" id="SSF56281">
    <property type="entry name" value="Metallo-hydrolase/oxidoreductase"/>
    <property type="match status" value="1"/>
</dbReference>
<evidence type="ECO:0000256" key="2">
    <source>
        <dbReference type="ARBA" id="ARBA00022801"/>
    </source>
</evidence>
<feature type="domain" description="Metallo-beta-lactamase" evidence="7">
    <location>
        <begin position="54"/>
        <end position="271"/>
    </location>
</feature>
<dbReference type="Pfam" id="PF00753">
    <property type="entry name" value="Lactamase_B"/>
    <property type="match status" value="1"/>
</dbReference>
<dbReference type="Gene3D" id="1.25.40.880">
    <property type="entry name" value="Alkyl sulfatase, dimerisation domain"/>
    <property type="match status" value="1"/>
</dbReference>
<organism evidence="8">
    <name type="scientific">Hokovirus HKV1</name>
    <dbReference type="NCBI Taxonomy" id="1977638"/>
    <lineage>
        <taxon>Viruses</taxon>
        <taxon>Varidnaviria</taxon>
        <taxon>Bamfordvirae</taxon>
        <taxon>Nucleocytoviricota</taxon>
        <taxon>Megaviricetes</taxon>
        <taxon>Imitervirales</taxon>
        <taxon>Mimiviridae</taxon>
        <taxon>Klosneuvirinae</taxon>
        <taxon>Hokovirus</taxon>
    </lineage>
</organism>
<proteinExistence type="inferred from homology"/>
<protein>
    <submittedName>
        <fullName evidence="8">Metallo-beta-lactamase superfamily protein</fullName>
    </submittedName>
</protein>
<dbReference type="SMART" id="SM00849">
    <property type="entry name" value="Lactamase_B"/>
    <property type="match status" value="1"/>
</dbReference>
<accession>A0A1V0SGC6</accession>
<dbReference type="InterPro" id="IPR001279">
    <property type="entry name" value="Metallo-B-lactamas"/>
</dbReference>
<evidence type="ECO:0000256" key="6">
    <source>
        <dbReference type="ARBA" id="ARBA00034308"/>
    </source>
</evidence>
<dbReference type="InterPro" id="IPR029229">
    <property type="entry name" value="Alkyl_sulf_C"/>
</dbReference>
<dbReference type="GO" id="GO:0018741">
    <property type="term" value="F:linear primary-alkylsulfatase activity"/>
    <property type="evidence" value="ECO:0007669"/>
    <property type="project" value="InterPro"/>
</dbReference>
<keyword evidence="2" id="KW-0378">Hydrolase</keyword>
<dbReference type="InterPro" id="IPR029228">
    <property type="entry name" value="Alkyl_sulf_dimr"/>
</dbReference>
<gene>
    <name evidence="8" type="ORF">Hokovirus_3_59</name>
</gene>